<evidence type="ECO:0000313" key="1">
    <source>
        <dbReference type="EMBL" id="KIO74016.1"/>
    </source>
</evidence>
<protein>
    <submittedName>
        <fullName evidence="1">Uncharacterized protein</fullName>
    </submittedName>
</protein>
<organism evidence="1 2">
    <name type="scientific">Caldibacillus thermoamylovorans</name>
    <dbReference type="NCBI Taxonomy" id="35841"/>
    <lineage>
        <taxon>Bacteria</taxon>
        <taxon>Bacillati</taxon>
        <taxon>Bacillota</taxon>
        <taxon>Bacilli</taxon>
        <taxon>Bacillales</taxon>
        <taxon>Bacillaceae</taxon>
        <taxon>Caldibacillus</taxon>
    </lineage>
</organism>
<accession>A0A0D0EIX9</accession>
<dbReference type="Proteomes" id="UP000032076">
    <property type="component" value="Unassembled WGS sequence"/>
</dbReference>
<proteinExistence type="predicted"/>
<gene>
    <name evidence="1" type="ORF">B4167_1641</name>
</gene>
<dbReference type="AlphaFoldDB" id="A0A0D0EIX9"/>
<sequence length="47" mass="5440">MDFHTTYKASIPILLNRKFSNNEGLTKLHYLKIGFETNGDLLKFPVN</sequence>
<evidence type="ECO:0000313" key="2">
    <source>
        <dbReference type="Proteomes" id="UP000032076"/>
    </source>
</evidence>
<dbReference type="EMBL" id="JXLU01000017">
    <property type="protein sequence ID" value="KIO74016.1"/>
    <property type="molecule type" value="Genomic_DNA"/>
</dbReference>
<name>A0A0D0EIX9_9BACI</name>
<reference evidence="1 2" key="1">
    <citation type="submission" date="2015-01" db="EMBL/GenBank/DDBJ databases">
        <title>Draft Genome Sequences of Four Bacillus thermoamylovorans Strains, Isolated From Food Products.</title>
        <authorList>
            <person name="Krawcyk A.O."/>
            <person name="Berendsen E.M."/>
            <person name="Eijlander R.T."/>
            <person name="de Jong A."/>
            <person name="Wells-Bennik M."/>
            <person name="Kuipers O.P."/>
        </authorList>
    </citation>
    <scope>NUCLEOTIDE SEQUENCE [LARGE SCALE GENOMIC DNA]</scope>
    <source>
        <strain evidence="1 2">B4167</strain>
    </source>
</reference>
<comment type="caution">
    <text evidence="1">The sequence shown here is derived from an EMBL/GenBank/DDBJ whole genome shotgun (WGS) entry which is preliminary data.</text>
</comment>